<dbReference type="AlphaFoldDB" id="A0A8T2NHB4"/>
<dbReference type="Proteomes" id="UP000824540">
    <property type="component" value="Unassembled WGS sequence"/>
</dbReference>
<reference evidence="1" key="1">
    <citation type="thesis" date="2021" institute="BYU ScholarsArchive" country="Provo, UT, USA">
        <title>Applications of and Algorithms for Genome Assembly and Genomic Analyses with an Emphasis on Marine Teleosts.</title>
        <authorList>
            <person name="Pickett B.D."/>
        </authorList>
    </citation>
    <scope>NUCLEOTIDE SEQUENCE</scope>
    <source>
        <strain evidence="1">HI-2016</strain>
    </source>
</reference>
<dbReference type="EMBL" id="JAFBMS010000109">
    <property type="protein sequence ID" value="KAG9335827.1"/>
    <property type="molecule type" value="Genomic_DNA"/>
</dbReference>
<evidence type="ECO:0000313" key="2">
    <source>
        <dbReference type="Proteomes" id="UP000824540"/>
    </source>
</evidence>
<evidence type="ECO:0000313" key="1">
    <source>
        <dbReference type="EMBL" id="KAG9335827.1"/>
    </source>
</evidence>
<organism evidence="1 2">
    <name type="scientific">Albula glossodonta</name>
    <name type="common">roundjaw bonefish</name>
    <dbReference type="NCBI Taxonomy" id="121402"/>
    <lineage>
        <taxon>Eukaryota</taxon>
        <taxon>Metazoa</taxon>
        <taxon>Chordata</taxon>
        <taxon>Craniata</taxon>
        <taxon>Vertebrata</taxon>
        <taxon>Euteleostomi</taxon>
        <taxon>Actinopterygii</taxon>
        <taxon>Neopterygii</taxon>
        <taxon>Teleostei</taxon>
        <taxon>Albuliformes</taxon>
        <taxon>Albulidae</taxon>
        <taxon>Albula</taxon>
    </lineage>
</organism>
<keyword evidence="2" id="KW-1185">Reference proteome</keyword>
<comment type="caution">
    <text evidence="1">The sequence shown here is derived from an EMBL/GenBank/DDBJ whole genome shotgun (WGS) entry which is preliminary data.</text>
</comment>
<sequence length="91" mass="10181">MQRTLLHAYLQTPGMKTRAVLPSSPYFPVADVRAPLNCHRSAAEGCFRETNSSPMALLGLNSFYAWVWTSVALVKPYFKKGNSSRDTETEL</sequence>
<protein>
    <submittedName>
        <fullName evidence="1">Uncharacterized protein</fullName>
    </submittedName>
</protein>
<gene>
    <name evidence="1" type="ORF">JZ751_003659</name>
</gene>
<proteinExistence type="predicted"/>
<accession>A0A8T2NHB4</accession>
<name>A0A8T2NHB4_9TELE</name>